<evidence type="ECO:0000259" key="8">
    <source>
        <dbReference type="PROSITE" id="PS50928"/>
    </source>
</evidence>
<comment type="similarity">
    <text evidence="7">Belongs to the binding-protein-dependent transport system permease family.</text>
</comment>
<feature type="transmembrane region" description="Helical" evidence="7">
    <location>
        <begin position="129"/>
        <end position="150"/>
    </location>
</feature>
<evidence type="ECO:0000256" key="7">
    <source>
        <dbReference type="RuleBase" id="RU363032"/>
    </source>
</evidence>
<evidence type="ECO:0000256" key="1">
    <source>
        <dbReference type="ARBA" id="ARBA00004651"/>
    </source>
</evidence>
<dbReference type="EMBL" id="AP024169">
    <property type="protein sequence ID" value="BCN30275.1"/>
    <property type="molecule type" value="Genomic_DNA"/>
</dbReference>
<protein>
    <submittedName>
        <fullName evidence="9">ABC transporter permease</fullName>
    </submittedName>
</protein>
<dbReference type="GO" id="GO:0055085">
    <property type="term" value="P:transmembrane transport"/>
    <property type="evidence" value="ECO:0007669"/>
    <property type="project" value="InterPro"/>
</dbReference>
<keyword evidence="5 7" id="KW-1133">Transmembrane helix</keyword>
<feature type="transmembrane region" description="Helical" evidence="7">
    <location>
        <begin position="156"/>
        <end position="176"/>
    </location>
</feature>
<dbReference type="SUPFAM" id="SSF161098">
    <property type="entry name" value="MetI-like"/>
    <property type="match status" value="1"/>
</dbReference>
<dbReference type="KEGG" id="ahb:bsdtb5_15700"/>
<dbReference type="Pfam" id="PF00528">
    <property type="entry name" value="BPD_transp_1"/>
    <property type="match status" value="1"/>
</dbReference>
<dbReference type="InterPro" id="IPR035906">
    <property type="entry name" value="MetI-like_sf"/>
</dbReference>
<sequence>MKKLSKRRRKRKISNIAFQTMSNEQREYVKSYIKKSKRITRYRMLILVLFFAFWEFATRVGMLDSFIFSSPSRIVKCFIGMSKDFSIYYHISVTLYETFISFLLVIILSILIAILLWWNDSISKVLEPYLVVLNSLPKSALAPVFIVWLGNNAKTIIVAAISVAIFGSIINLYTDFITTEEDKIKLIKTLGGTKKDVLFKVVIPSNIPSMISIAKVNIGLTLVGVIIGEFLAAKAGLGYLIIYGSQVFKMDWVIMSITILCIVAGGLYKLISVVEKKFNY</sequence>
<dbReference type="PROSITE" id="PS50928">
    <property type="entry name" value="ABC_TM1"/>
    <property type="match status" value="1"/>
</dbReference>
<keyword evidence="10" id="KW-1185">Reference proteome</keyword>
<dbReference type="PANTHER" id="PTHR30151:SF19">
    <property type="entry name" value="ABC TRANSPORTER PERMEASE"/>
    <property type="match status" value="1"/>
</dbReference>
<feature type="domain" description="ABC transmembrane type-1" evidence="8">
    <location>
        <begin position="91"/>
        <end position="272"/>
    </location>
</feature>
<dbReference type="InterPro" id="IPR000515">
    <property type="entry name" value="MetI-like"/>
</dbReference>
<keyword evidence="4 7" id="KW-0812">Transmembrane</keyword>
<feature type="transmembrane region" description="Helical" evidence="7">
    <location>
        <begin position="87"/>
        <end position="117"/>
    </location>
</feature>
<comment type="subcellular location">
    <subcellularLocation>
        <location evidence="1 7">Cell membrane</location>
        <topology evidence="1 7">Multi-pass membrane protein</topology>
    </subcellularLocation>
</comment>
<keyword evidence="3" id="KW-1003">Cell membrane</keyword>
<evidence type="ECO:0000313" key="9">
    <source>
        <dbReference type="EMBL" id="BCN30275.1"/>
    </source>
</evidence>
<evidence type="ECO:0000256" key="5">
    <source>
        <dbReference type="ARBA" id="ARBA00022989"/>
    </source>
</evidence>
<dbReference type="AlphaFoldDB" id="A0A7R7EKB9"/>
<feature type="transmembrane region" description="Helical" evidence="7">
    <location>
        <begin position="252"/>
        <end position="271"/>
    </location>
</feature>
<evidence type="ECO:0000256" key="3">
    <source>
        <dbReference type="ARBA" id="ARBA00022475"/>
    </source>
</evidence>
<dbReference type="GO" id="GO:0005886">
    <property type="term" value="C:plasma membrane"/>
    <property type="evidence" value="ECO:0007669"/>
    <property type="project" value="UniProtKB-SubCell"/>
</dbReference>
<evidence type="ECO:0000256" key="4">
    <source>
        <dbReference type="ARBA" id="ARBA00022692"/>
    </source>
</evidence>
<keyword evidence="6 7" id="KW-0472">Membrane</keyword>
<feature type="transmembrane region" description="Helical" evidence="7">
    <location>
        <begin position="44"/>
        <end position="67"/>
    </location>
</feature>
<proteinExistence type="inferred from homology"/>
<feature type="transmembrane region" description="Helical" evidence="7">
    <location>
        <begin position="220"/>
        <end position="240"/>
    </location>
</feature>
<evidence type="ECO:0000256" key="2">
    <source>
        <dbReference type="ARBA" id="ARBA00022448"/>
    </source>
</evidence>
<reference evidence="9 10" key="1">
    <citation type="submission" date="2020-11" db="EMBL/GenBank/DDBJ databases">
        <title>Draft genome sequencing of a Lachnospiraceae strain isolated from anoxic soil subjected to BSD treatment.</title>
        <authorList>
            <person name="Uek A."/>
            <person name="Tonouchi A."/>
        </authorList>
    </citation>
    <scope>NUCLEOTIDE SEQUENCE [LARGE SCALE GENOMIC DNA]</scope>
    <source>
        <strain evidence="9 10">TB5</strain>
    </source>
</reference>
<accession>A0A7R7EKB9</accession>
<dbReference type="Gene3D" id="1.10.3720.10">
    <property type="entry name" value="MetI-like"/>
    <property type="match status" value="1"/>
</dbReference>
<gene>
    <name evidence="9" type="ORF">bsdtb5_15700</name>
</gene>
<dbReference type="PANTHER" id="PTHR30151">
    <property type="entry name" value="ALKANE SULFONATE ABC TRANSPORTER-RELATED, MEMBRANE SUBUNIT"/>
    <property type="match status" value="1"/>
</dbReference>
<organism evidence="9 10">
    <name type="scientific">Anaeromicropila herbilytica</name>
    <dbReference type="NCBI Taxonomy" id="2785025"/>
    <lineage>
        <taxon>Bacteria</taxon>
        <taxon>Bacillati</taxon>
        <taxon>Bacillota</taxon>
        <taxon>Clostridia</taxon>
        <taxon>Lachnospirales</taxon>
        <taxon>Lachnospiraceae</taxon>
        <taxon>Anaeromicropila</taxon>
    </lineage>
</organism>
<evidence type="ECO:0000256" key="6">
    <source>
        <dbReference type="ARBA" id="ARBA00023136"/>
    </source>
</evidence>
<name>A0A7R7EKB9_9FIRM</name>
<evidence type="ECO:0000313" key="10">
    <source>
        <dbReference type="Proteomes" id="UP000595897"/>
    </source>
</evidence>
<dbReference type="Proteomes" id="UP000595897">
    <property type="component" value="Chromosome"/>
</dbReference>
<keyword evidence="2 7" id="KW-0813">Transport</keyword>